<evidence type="ECO:0000313" key="1">
    <source>
        <dbReference type="EMBL" id="ESV62286.1"/>
    </source>
</evidence>
<gene>
    <name evidence="1" type="ORF">L833_4691</name>
</gene>
<comment type="caution">
    <text evidence="1">The sequence shown here is derived from an EMBL/GenBank/DDBJ whole genome shotgun (WGS) entry which is preliminary data.</text>
</comment>
<dbReference type="EMBL" id="AYTF01000002">
    <property type="protein sequence ID" value="ESV62286.1"/>
    <property type="molecule type" value="Genomic_DNA"/>
</dbReference>
<dbReference type="Proteomes" id="UP000018502">
    <property type="component" value="Unassembled WGS sequence"/>
</dbReference>
<name>A0A829MCY3_9MYCO</name>
<dbReference type="AlphaFoldDB" id="A0A829MCY3"/>
<sequence length="84" mass="9490">MTDPAVEAARRAWRVQTGSEPLADDNYTIWVRTIAAREALKPIRESHQHLTKMASGESIPVWTGMMAVLNVLAPLIYKTEELER</sequence>
<organism evidence="1 2">
    <name type="scientific">Mycobacteroides abscessus MAB_091912_2446</name>
    <dbReference type="NCBI Taxonomy" id="1335414"/>
    <lineage>
        <taxon>Bacteria</taxon>
        <taxon>Bacillati</taxon>
        <taxon>Actinomycetota</taxon>
        <taxon>Actinomycetes</taxon>
        <taxon>Mycobacteriales</taxon>
        <taxon>Mycobacteriaceae</taxon>
        <taxon>Mycobacteroides</taxon>
        <taxon>Mycobacteroides abscessus</taxon>
    </lineage>
</organism>
<accession>A0A829MCY3</accession>
<proteinExistence type="predicted"/>
<protein>
    <submittedName>
        <fullName evidence="1">Uncharacterized protein</fullName>
    </submittedName>
</protein>
<evidence type="ECO:0000313" key="2">
    <source>
        <dbReference type="Proteomes" id="UP000018502"/>
    </source>
</evidence>
<reference evidence="1 2" key="1">
    <citation type="journal article" date="2014" name="Emerg. Infect. Dis.">
        <title>High-level Relatedness among Mycobacterium abscessus subsp. massiliense Strains from Widely Separated Outbreaks.</title>
        <authorList>
            <person name="Tettelin H."/>
            <person name="Davidson R.M."/>
            <person name="Agrawal S."/>
            <person name="Aitken M.L."/>
            <person name="Shallom S."/>
            <person name="Hasan N.A."/>
            <person name="Strong M."/>
            <person name="Nogueira de Moura V.C."/>
            <person name="De Groote M.A."/>
            <person name="Duarte R.S."/>
            <person name="Hine E."/>
            <person name="Parankush S."/>
            <person name="Su Q."/>
            <person name="Daugherty S.C."/>
            <person name="Fraser C.M."/>
            <person name="Brown-Elliott B.A."/>
            <person name="Wallace R.J.Jr."/>
            <person name="Holland S.M."/>
            <person name="Sampaio E.P."/>
            <person name="Olivier K.N."/>
            <person name="Jackson M."/>
            <person name="Zelazny A.M."/>
        </authorList>
    </citation>
    <scope>NUCLEOTIDE SEQUENCE [LARGE SCALE GENOMIC DNA]</scope>
    <source>
        <strain evidence="1 2">MAB_091912_2446</strain>
    </source>
</reference>